<dbReference type="PANTHER" id="PTHR30250:SF11">
    <property type="entry name" value="O-ANTIGEN TRANSPORTER-RELATED"/>
    <property type="match status" value="1"/>
</dbReference>
<protein>
    <submittedName>
        <fullName evidence="7">O-antigen translocase</fullName>
    </submittedName>
</protein>
<sequence>MSENQSSYRNIMKATSIFGGVQVFIILISIIRSKFIALFLGSAGMGVIGLLSSTIGLIGGISNFGLGISAVRDVSAANSSGDDSRVGLVVGVLKRWVWVTGILGVLIVFLLSPWLSELTFGNSDYILSFALISITLLFNQLNIGQLVILQGMQKIQYLAKASLIGSVIGLIVTVPLYYFCGVAGIVPALIVASVVSFVISWYFAKKVKIQDFKLSRTLIFSEGKNMLRMGFMISLSGLFVIATTYIVQLYISDRDGVEQVGLFTAGFALINTYVGLVFTAMATDYFPRLSAVAESNNLCKKTINQQAEISILILGPIIVMFMVFIKLVIIILYSNKFVGIENMVLWLALSTFFKAGSWSIAFVFLAKGKSKLFFWNELLANSYVLVFDLVGYYFWGLTGLGISCCAAYLIYFSQVFFLTKIKYEFSFGISFIRIFVIQFFLAVSCFLVVKFIVNPYSYFFGTFFIMISVWHSYVELDRRLGLRNILNSFIIQRLKK</sequence>
<dbReference type="InterPro" id="IPR044550">
    <property type="entry name" value="WzxE"/>
</dbReference>
<keyword evidence="5 6" id="KW-0472">Membrane</keyword>
<dbReference type="Pfam" id="PF13440">
    <property type="entry name" value="Polysacc_synt_3"/>
    <property type="match status" value="1"/>
</dbReference>
<feature type="transmembrane region" description="Helical" evidence="6">
    <location>
        <begin position="431"/>
        <end position="452"/>
    </location>
</feature>
<accession>A0AAW6TQL8</accession>
<feature type="transmembrane region" description="Helical" evidence="6">
    <location>
        <begin position="307"/>
        <end position="333"/>
    </location>
</feature>
<dbReference type="RefSeq" id="WP_282717487.1">
    <property type="nucleotide sequence ID" value="NZ_JASCRY010000004.1"/>
</dbReference>
<feature type="transmembrane region" description="Helical" evidence="6">
    <location>
        <begin position="37"/>
        <end position="58"/>
    </location>
</feature>
<proteinExistence type="predicted"/>
<evidence type="ECO:0000256" key="1">
    <source>
        <dbReference type="ARBA" id="ARBA00004651"/>
    </source>
</evidence>
<evidence type="ECO:0000256" key="4">
    <source>
        <dbReference type="ARBA" id="ARBA00022989"/>
    </source>
</evidence>
<feature type="transmembrane region" description="Helical" evidence="6">
    <location>
        <begin position="96"/>
        <end position="114"/>
    </location>
</feature>
<feature type="transmembrane region" description="Helical" evidence="6">
    <location>
        <begin position="185"/>
        <end position="204"/>
    </location>
</feature>
<feature type="transmembrane region" description="Helical" evidence="6">
    <location>
        <begin position="378"/>
        <end position="394"/>
    </location>
</feature>
<comment type="subcellular location">
    <subcellularLocation>
        <location evidence="1">Cell membrane</location>
        <topology evidence="1">Multi-pass membrane protein</topology>
    </subcellularLocation>
</comment>
<dbReference type="GO" id="GO:0009246">
    <property type="term" value="P:enterobacterial common antigen biosynthetic process"/>
    <property type="evidence" value="ECO:0007669"/>
    <property type="project" value="InterPro"/>
</dbReference>
<feature type="transmembrane region" description="Helical" evidence="6">
    <location>
        <begin position="12"/>
        <end position="31"/>
    </location>
</feature>
<evidence type="ECO:0000256" key="6">
    <source>
        <dbReference type="SAM" id="Phobius"/>
    </source>
</evidence>
<dbReference type="AlphaFoldDB" id="A0AAW6TQL8"/>
<organism evidence="7 8">
    <name type="scientific">Flavobacterium yafengii</name>
    <dbReference type="NCBI Taxonomy" id="3041253"/>
    <lineage>
        <taxon>Bacteria</taxon>
        <taxon>Pseudomonadati</taxon>
        <taxon>Bacteroidota</taxon>
        <taxon>Flavobacteriia</taxon>
        <taxon>Flavobacteriales</taxon>
        <taxon>Flavobacteriaceae</taxon>
        <taxon>Flavobacterium</taxon>
    </lineage>
</organism>
<feature type="transmembrane region" description="Helical" evidence="6">
    <location>
        <begin position="458"/>
        <end position="476"/>
    </location>
</feature>
<keyword evidence="2" id="KW-1003">Cell membrane</keyword>
<evidence type="ECO:0000256" key="3">
    <source>
        <dbReference type="ARBA" id="ARBA00022692"/>
    </source>
</evidence>
<feature type="transmembrane region" description="Helical" evidence="6">
    <location>
        <begin position="126"/>
        <end position="149"/>
    </location>
</feature>
<feature type="transmembrane region" description="Helical" evidence="6">
    <location>
        <begin position="225"/>
        <end position="251"/>
    </location>
</feature>
<keyword evidence="3 6" id="KW-0812">Transmembrane</keyword>
<feature type="transmembrane region" description="Helical" evidence="6">
    <location>
        <begin position="400"/>
        <end position="419"/>
    </location>
</feature>
<evidence type="ECO:0000256" key="2">
    <source>
        <dbReference type="ARBA" id="ARBA00022475"/>
    </source>
</evidence>
<dbReference type="EMBL" id="JASCRY010000004">
    <property type="protein sequence ID" value="MDI5950746.1"/>
    <property type="molecule type" value="Genomic_DNA"/>
</dbReference>
<gene>
    <name evidence="7" type="ORF">QLS97_13900</name>
</gene>
<feature type="transmembrane region" description="Helical" evidence="6">
    <location>
        <begin position="161"/>
        <end position="179"/>
    </location>
</feature>
<keyword evidence="8" id="KW-1185">Reference proteome</keyword>
<evidence type="ECO:0000313" key="7">
    <source>
        <dbReference type="EMBL" id="MDI5950746.1"/>
    </source>
</evidence>
<reference evidence="7 8" key="1">
    <citation type="submission" date="2023-04" db="EMBL/GenBank/DDBJ databases">
        <title>Two novel species of Flavobacterium.</title>
        <authorList>
            <person name="Liu Q."/>
            <person name="Xin Y.-H."/>
        </authorList>
    </citation>
    <scope>NUCLEOTIDE SEQUENCE [LARGE SCALE GENOMIC DNA]</scope>
    <source>
        <strain evidence="7 8">LB2P87</strain>
    </source>
</reference>
<feature type="transmembrane region" description="Helical" evidence="6">
    <location>
        <begin position="345"/>
        <end position="366"/>
    </location>
</feature>
<name>A0AAW6TQL8_9FLAO</name>
<feature type="transmembrane region" description="Helical" evidence="6">
    <location>
        <begin position="263"/>
        <end position="286"/>
    </location>
</feature>
<evidence type="ECO:0000256" key="5">
    <source>
        <dbReference type="ARBA" id="ARBA00023136"/>
    </source>
</evidence>
<dbReference type="GO" id="GO:0005886">
    <property type="term" value="C:plasma membrane"/>
    <property type="evidence" value="ECO:0007669"/>
    <property type="project" value="UniProtKB-SubCell"/>
</dbReference>
<evidence type="ECO:0000313" key="8">
    <source>
        <dbReference type="Proteomes" id="UP001228643"/>
    </source>
</evidence>
<dbReference type="Proteomes" id="UP001228643">
    <property type="component" value="Unassembled WGS sequence"/>
</dbReference>
<comment type="caution">
    <text evidence="7">The sequence shown here is derived from an EMBL/GenBank/DDBJ whole genome shotgun (WGS) entry which is preliminary data.</text>
</comment>
<dbReference type="PANTHER" id="PTHR30250">
    <property type="entry name" value="PST FAMILY PREDICTED COLANIC ACID TRANSPORTER"/>
    <property type="match status" value="1"/>
</dbReference>
<dbReference type="InterPro" id="IPR050833">
    <property type="entry name" value="Poly_Biosynth_Transport"/>
</dbReference>
<dbReference type="CDD" id="cd13125">
    <property type="entry name" value="MATE_like_10"/>
    <property type="match status" value="1"/>
</dbReference>
<keyword evidence="4 6" id="KW-1133">Transmembrane helix</keyword>